<feature type="domain" description="Amidohydrolase-related" evidence="5">
    <location>
        <begin position="77"/>
        <end position="356"/>
    </location>
</feature>
<reference evidence="7" key="1">
    <citation type="submission" date="2022-12" db="EMBL/GenBank/DDBJ databases">
        <title>Draft genome sequence of the thermophilic strain Brevibacillus thermoruber HT42, isolated from Los Humeros, Puebla, Mexico, with biotechnological potential.</title>
        <authorList>
            <person name="Lara Sanchez J."/>
            <person name="Solis Palacios R."/>
            <person name="Bustos Baena A.S."/>
            <person name="Ruz Baez A.E."/>
            <person name="Espinosa Luna G."/>
            <person name="Oliart Ros R.M."/>
        </authorList>
    </citation>
    <scope>NUCLEOTIDE SEQUENCE</scope>
    <source>
        <strain evidence="7">HT42</strain>
    </source>
</reference>
<feature type="domain" description="Adenine deaminase C-terminal" evidence="6">
    <location>
        <begin position="412"/>
        <end position="575"/>
    </location>
</feature>
<dbReference type="InterPro" id="IPR006680">
    <property type="entry name" value="Amidohydro-rel"/>
</dbReference>
<gene>
    <name evidence="7" type="ORF">O3V59_16275</name>
</gene>
<accession>A0A9X3Z4P8</accession>
<dbReference type="Gene3D" id="3.20.20.140">
    <property type="entry name" value="Metal-dependent hydrolases"/>
    <property type="match status" value="1"/>
</dbReference>
<comment type="catalytic activity">
    <reaction evidence="4">
        <text>adenine + H2O + H(+) = hypoxanthine + NH4(+)</text>
        <dbReference type="Rhea" id="RHEA:23688"/>
        <dbReference type="ChEBI" id="CHEBI:15377"/>
        <dbReference type="ChEBI" id="CHEBI:15378"/>
        <dbReference type="ChEBI" id="CHEBI:16708"/>
        <dbReference type="ChEBI" id="CHEBI:17368"/>
        <dbReference type="ChEBI" id="CHEBI:28938"/>
        <dbReference type="EC" id="3.5.4.2"/>
    </reaction>
</comment>
<evidence type="ECO:0000256" key="4">
    <source>
        <dbReference type="ARBA" id="ARBA00047720"/>
    </source>
</evidence>
<dbReference type="AlphaFoldDB" id="A0A9X3Z4P8"/>
<dbReference type="SUPFAM" id="SSF51338">
    <property type="entry name" value="Composite domain of metallo-dependent hydrolases"/>
    <property type="match status" value="1"/>
</dbReference>
<evidence type="ECO:0000256" key="1">
    <source>
        <dbReference type="ARBA" id="ARBA00006773"/>
    </source>
</evidence>
<dbReference type="RefSeq" id="WP_271140557.1">
    <property type="nucleotide sequence ID" value="NZ_JAPYYP010000023.1"/>
</dbReference>
<dbReference type="SUPFAM" id="SSF51556">
    <property type="entry name" value="Metallo-dependent hydrolases"/>
    <property type="match status" value="1"/>
</dbReference>
<evidence type="ECO:0000259" key="6">
    <source>
        <dbReference type="Pfam" id="PF13382"/>
    </source>
</evidence>
<dbReference type="EC" id="3.5.4.2" evidence="2"/>
<dbReference type="GO" id="GO:0000034">
    <property type="term" value="F:adenine deaminase activity"/>
    <property type="evidence" value="ECO:0007669"/>
    <property type="project" value="UniProtKB-EC"/>
</dbReference>
<organism evidence="7 8">
    <name type="scientific">Brevibacillus thermoruber</name>
    <dbReference type="NCBI Taxonomy" id="33942"/>
    <lineage>
        <taxon>Bacteria</taxon>
        <taxon>Bacillati</taxon>
        <taxon>Bacillota</taxon>
        <taxon>Bacilli</taxon>
        <taxon>Bacillales</taxon>
        <taxon>Paenibacillaceae</taxon>
        <taxon>Brevibacillus</taxon>
    </lineage>
</organism>
<comment type="caution">
    <text evidence="7">The sequence shown here is derived from an EMBL/GenBank/DDBJ whole genome shotgun (WGS) entry which is preliminary data.</text>
</comment>
<dbReference type="InterPro" id="IPR032466">
    <property type="entry name" value="Metal_Hydrolase"/>
</dbReference>
<keyword evidence="3" id="KW-0378">Hydrolase</keyword>
<dbReference type="Proteomes" id="UP001151071">
    <property type="component" value="Unassembled WGS sequence"/>
</dbReference>
<protein>
    <recommendedName>
        <fullName evidence="2">adenine deaminase</fullName>
        <ecNumber evidence="2">3.5.4.2</ecNumber>
    </recommendedName>
</protein>
<dbReference type="PANTHER" id="PTHR11113:SF6">
    <property type="entry name" value="ADENINE DEAMINASE YERA-RELATED"/>
    <property type="match status" value="1"/>
</dbReference>
<dbReference type="Gene3D" id="2.30.40.10">
    <property type="entry name" value="Urease, subunit C, domain 1"/>
    <property type="match status" value="1"/>
</dbReference>
<keyword evidence="8" id="KW-1185">Reference proteome</keyword>
<evidence type="ECO:0000256" key="3">
    <source>
        <dbReference type="ARBA" id="ARBA00022801"/>
    </source>
</evidence>
<dbReference type="PANTHER" id="PTHR11113">
    <property type="entry name" value="N-ACETYLGLUCOSAMINE-6-PHOSPHATE DEACETYLASE"/>
    <property type="match status" value="1"/>
</dbReference>
<dbReference type="Pfam" id="PF13382">
    <property type="entry name" value="Adenine_deam_C"/>
    <property type="match status" value="1"/>
</dbReference>
<dbReference type="InterPro" id="IPR026912">
    <property type="entry name" value="Adenine_deam_C"/>
</dbReference>
<proteinExistence type="inferred from homology"/>
<evidence type="ECO:0000256" key="2">
    <source>
        <dbReference type="ARBA" id="ARBA00012782"/>
    </source>
</evidence>
<evidence type="ECO:0000313" key="7">
    <source>
        <dbReference type="EMBL" id="MDA5109924.1"/>
    </source>
</evidence>
<dbReference type="Pfam" id="PF01979">
    <property type="entry name" value="Amidohydro_1"/>
    <property type="match status" value="1"/>
</dbReference>
<dbReference type="InterPro" id="IPR011059">
    <property type="entry name" value="Metal-dep_hydrolase_composite"/>
</dbReference>
<comment type="similarity">
    <text evidence="1">Belongs to the metallo-dependent hydrolases superfamily. Adenine deaminase family.</text>
</comment>
<sequence length="586" mass="65002">MRVRPMNKEAYLRLIRVAKRQAPADMWIKGARVLQVYTKEWREVNVAVAGERIAYVGEKEPEVDEQTVVVDAAGMYAVPGYMEPHAHPFQWYNPFTLADFALERGTTTLVSDTMMLMSLPFAQVAEIMERLSAHPVKHFFWSRLDPQQRRAQAEPPFDRAGLARMLEHPLVVQGGELTDWQGVLSEDETLLFGIKHTRDLGKRMEGHHPGASAETLNAAAAAGITACHESITAEDLLRRLQLGMYTALRHSSIRPDLPELVRGWLEMGLPWSPRMMLTSDGSTPPMHRHGLMDYTIRVAIEAGMPPEEAYAMATLNPAVYYGMDAEIGGIAPGRLADVLLLARPEEPTPELVIANGRRAAEKGRLLVSTVQPQWERYEFPPVDRLGRDVGAEAFRLRHTGGPLPVLHMRNAVITTLEREELPADRDGCVSLENDPELAVICCLNPDRERLTQALVRGYGRSLEALASTYTASDDWLVIGRDPEAMAQALRRVRQIGGGVVMMDEGRVVCECPLPLAGMFSPAPMDDVIGMAESLTDLLRKKGYAHLDPLYSLLFFTATHLPYARLTAEGIVDVKSGAVMVPSIPLP</sequence>
<name>A0A9X3Z4P8_9BACL</name>
<evidence type="ECO:0000259" key="5">
    <source>
        <dbReference type="Pfam" id="PF01979"/>
    </source>
</evidence>
<evidence type="ECO:0000313" key="8">
    <source>
        <dbReference type="Proteomes" id="UP001151071"/>
    </source>
</evidence>
<dbReference type="EMBL" id="JAPYYP010000023">
    <property type="protein sequence ID" value="MDA5109924.1"/>
    <property type="molecule type" value="Genomic_DNA"/>
</dbReference>